<dbReference type="Proteomes" id="UP000475037">
    <property type="component" value="Unassembled WGS sequence"/>
</dbReference>
<reference evidence="14 15" key="1">
    <citation type="submission" date="2019-11" db="EMBL/GenBank/DDBJ databases">
        <authorList>
            <person name="Yang C."/>
            <person name="Li F."/>
        </authorList>
    </citation>
    <scope>NUCLEOTIDE SEQUENCE [LARGE SCALE GENOMIC DNA]</scope>
    <source>
        <strain evidence="14">KB4526</strain>
        <tissue evidence="14">Muscle</tissue>
    </source>
</reference>
<accession>A0A6G1A755</accession>
<organism evidence="14 15">
    <name type="scientific">Crocuta crocuta</name>
    <name type="common">Spotted hyena</name>
    <dbReference type="NCBI Taxonomy" id="9678"/>
    <lineage>
        <taxon>Eukaryota</taxon>
        <taxon>Metazoa</taxon>
        <taxon>Chordata</taxon>
        <taxon>Craniata</taxon>
        <taxon>Vertebrata</taxon>
        <taxon>Euteleostomi</taxon>
        <taxon>Mammalia</taxon>
        <taxon>Eutheria</taxon>
        <taxon>Laurasiatheria</taxon>
        <taxon>Carnivora</taxon>
        <taxon>Feliformia</taxon>
        <taxon>Hyaenidae</taxon>
        <taxon>Crocuta</taxon>
    </lineage>
</organism>
<dbReference type="CDD" id="cd06445">
    <property type="entry name" value="ATase"/>
    <property type="match status" value="1"/>
</dbReference>
<dbReference type="FunFam" id="1.10.10.10:FF:000214">
    <property type="entry name" value="Methylated-DNA--protein-cysteine methyltransferase"/>
    <property type="match status" value="1"/>
</dbReference>
<dbReference type="EC" id="2.1.1.63" evidence="4"/>
<dbReference type="Gene3D" id="1.10.10.10">
    <property type="entry name" value="Winged helix-like DNA-binding domain superfamily/Winged helix DNA-binding domain"/>
    <property type="match status" value="1"/>
</dbReference>
<name>A0A6G1A755_CROCR</name>
<protein>
    <recommendedName>
        <fullName evidence="5">Methylated-DNA--protein-cysteine methyltransferase</fullName>
        <ecNumber evidence="4">2.1.1.63</ecNumber>
    </recommendedName>
    <alternativeName>
        <fullName evidence="10">6-O-methylguanine-DNA methyltransferase</fullName>
    </alternativeName>
    <alternativeName>
        <fullName evidence="11">O-6-methylguanine-DNA-alkyltransferase</fullName>
    </alternativeName>
</protein>
<dbReference type="InterPro" id="IPR001497">
    <property type="entry name" value="MethylDNA_cys_MeTrfase_AS"/>
</dbReference>
<dbReference type="InterPro" id="IPR014048">
    <property type="entry name" value="MethylDNA_cys_MeTrfase_DNA-bd"/>
</dbReference>
<dbReference type="Pfam" id="PF01035">
    <property type="entry name" value="DNA_binding_1"/>
    <property type="match status" value="1"/>
</dbReference>
<evidence type="ECO:0000256" key="4">
    <source>
        <dbReference type="ARBA" id="ARBA00011918"/>
    </source>
</evidence>
<evidence type="ECO:0000256" key="9">
    <source>
        <dbReference type="ARBA" id="ARBA00023204"/>
    </source>
</evidence>
<comment type="similarity">
    <text evidence="3">Belongs to the MGMT family.</text>
</comment>
<keyword evidence="15" id="KW-1185">Reference proteome</keyword>
<evidence type="ECO:0000256" key="12">
    <source>
        <dbReference type="ARBA" id="ARBA00049348"/>
    </source>
</evidence>
<keyword evidence="9" id="KW-0234">DNA repair</keyword>
<comment type="catalytic activity">
    <reaction evidence="1">
        <text>a 4-O-methyl-thymidine in DNA + L-cysteinyl-[protein] = a thymidine in DNA + S-methyl-L-cysteinyl-[protein]</text>
        <dbReference type="Rhea" id="RHEA:53428"/>
        <dbReference type="Rhea" id="RHEA-COMP:10131"/>
        <dbReference type="Rhea" id="RHEA-COMP:10132"/>
        <dbReference type="Rhea" id="RHEA-COMP:13555"/>
        <dbReference type="Rhea" id="RHEA-COMP:13556"/>
        <dbReference type="ChEBI" id="CHEBI:29950"/>
        <dbReference type="ChEBI" id="CHEBI:82612"/>
        <dbReference type="ChEBI" id="CHEBI:137386"/>
        <dbReference type="ChEBI" id="CHEBI:137387"/>
        <dbReference type="EC" id="2.1.1.63"/>
    </reaction>
</comment>
<comment type="function">
    <text evidence="2">Involved in the cellular defense against the biological effects of O6-methylguanine (O6-MeG) and O4-methylthymine (O4-MeT) in DNA. Repairs the methylated nucleobase in DNA by stoichiometrically transferring the methyl group to a cysteine residue in the enzyme. This is a suicide reaction: the enzyme is irreversibly inactivated.</text>
</comment>
<feature type="non-terminal residue" evidence="14">
    <location>
        <position position="89"/>
    </location>
</feature>
<dbReference type="PROSITE" id="PS00374">
    <property type="entry name" value="MGMT"/>
    <property type="match status" value="1"/>
</dbReference>
<evidence type="ECO:0000256" key="8">
    <source>
        <dbReference type="ARBA" id="ARBA00022763"/>
    </source>
</evidence>
<evidence type="ECO:0000259" key="13">
    <source>
        <dbReference type="Pfam" id="PF01035"/>
    </source>
</evidence>
<dbReference type="NCBIfam" id="TIGR00589">
    <property type="entry name" value="ogt"/>
    <property type="match status" value="1"/>
</dbReference>
<keyword evidence="7 14" id="KW-0808">Transferase</keyword>
<dbReference type="AlphaFoldDB" id="A0A6G1A755"/>
<comment type="caution">
    <text evidence="14">The sequence shown here is derived from an EMBL/GenBank/DDBJ whole genome shotgun (WGS) entry which is preliminary data.</text>
</comment>
<evidence type="ECO:0000256" key="5">
    <source>
        <dbReference type="ARBA" id="ARBA00015377"/>
    </source>
</evidence>
<keyword evidence="8" id="KW-0227">DNA damage</keyword>
<evidence type="ECO:0000256" key="6">
    <source>
        <dbReference type="ARBA" id="ARBA00022603"/>
    </source>
</evidence>
<dbReference type="InterPro" id="IPR036217">
    <property type="entry name" value="MethylDNA_cys_MeTrfase_DNAb"/>
</dbReference>
<dbReference type="GO" id="GO:0032259">
    <property type="term" value="P:methylation"/>
    <property type="evidence" value="ECO:0007669"/>
    <property type="project" value="UniProtKB-KW"/>
</dbReference>
<dbReference type="EMBL" id="VOAJ01024667">
    <property type="protein sequence ID" value="KAF0871003.1"/>
    <property type="molecule type" value="Genomic_DNA"/>
</dbReference>
<dbReference type="GO" id="GO:0005654">
    <property type="term" value="C:nucleoplasm"/>
    <property type="evidence" value="ECO:0007669"/>
    <property type="project" value="TreeGrafter"/>
</dbReference>
<proteinExistence type="inferred from homology"/>
<feature type="domain" description="Methylated-DNA-[protein]-cysteine S-methyltransferase DNA binding" evidence="13">
    <location>
        <begin position="3"/>
        <end position="65"/>
    </location>
</feature>
<gene>
    <name evidence="14" type="primary">Mgmt_1</name>
    <name evidence="14" type="ORF">FOF47_R20565</name>
</gene>
<evidence type="ECO:0000256" key="7">
    <source>
        <dbReference type="ARBA" id="ARBA00022679"/>
    </source>
</evidence>
<dbReference type="PANTHER" id="PTHR46460:SF1">
    <property type="entry name" value="METHYLATED-DNA--PROTEIN-CYSTEINE METHYLTRANSFERASE"/>
    <property type="match status" value="1"/>
</dbReference>
<evidence type="ECO:0000313" key="14">
    <source>
        <dbReference type="EMBL" id="KAF0871003.1"/>
    </source>
</evidence>
<dbReference type="GO" id="GO:0006281">
    <property type="term" value="P:DNA repair"/>
    <property type="evidence" value="ECO:0007669"/>
    <property type="project" value="UniProtKB-KW"/>
</dbReference>
<evidence type="ECO:0000256" key="3">
    <source>
        <dbReference type="ARBA" id="ARBA00008711"/>
    </source>
</evidence>
<dbReference type="GO" id="GO:0003908">
    <property type="term" value="F:methylated-DNA-[protein]-cysteine S-methyltransferase activity"/>
    <property type="evidence" value="ECO:0007669"/>
    <property type="project" value="UniProtKB-EC"/>
</dbReference>
<dbReference type="InterPro" id="IPR036388">
    <property type="entry name" value="WH-like_DNA-bd_sf"/>
</dbReference>
<evidence type="ECO:0000256" key="10">
    <source>
        <dbReference type="ARBA" id="ARBA00030795"/>
    </source>
</evidence>
<feature type="non-terminal residue" evidence="14">
    <location>
        <position position="1"/>
    </location>
</feature>
<evidence type="ECO:0000256" key="2">
    <source>
        <dbReference type="ARBA" id="ARBA00003317"/>
    </source>
</evidence>
<evidence type="ECO:0000256" key="11">
    <source>
        <dbReference type="ARBA" id="ARBA00031621"/>
    </source>
</evidence>
<comment type="catalytic activity">
    <reaction evidence="12">
        <text>a 6-O-methyl-2'-deoxyguanosine in DNA + L-cysteinyl-[protein] = S-methyl-L-cysteinyl-[protein] + a 2'-deoxyguanosine in DNA</text>
        <dbReference type="Rhea" id="RHEA:24000"/>
        <dbReference type="Rhea" id="RHEA-COMP:10131"/>
        <dbReference type="Rhea" id="RHEA-COMP:10132"/>
        <dbReference type="Rhea" id="RHEA-COMP:11367"/>
        <dbReference type="Rhea" id="RHEA-COMP:11368"/>
        <dbReference type="ChEBI" id="CHEBI:29950"/>
        <dbReference type="ChEBI" id="CHEBI:82612"/>
        <dbReference type="ChEBI" id="CHEBI:85445"/>
        <dbReference type="ChEBI" id="CHEBI:85448"/>
        <dbReference type="EC" id="2.1.1.63"/>
    </reaction>
</comment>
<dbReference type="SUPFAM" id="SSF46767">
    <property type="entry name" value="Methylated DNA-protein cysteine methyltransferase, C-terminal domain"/>
    <property type="match status" value="1"/>
</dbReference>
<keyword evidence="6 14" id="KW-0489">Methyltransferase</keyword>
<evidence type="ECO:0000313" key="15">
    <source>
        <dbReference type="Proteomes" id="UP000475037"/>
    </source>
</evidence>
<evidence type="ECO:0000256" key="1">
    <source>
        <dbReference type="ARBA" id="ARBA00001286"/>
    </source>
</evidence>
<dbReference type="PANTHER" id="PTHR46460">
    <property type="entry name" value="METHYLATED-DNA--PROTEIN-CYSTEINE METHYLTRANSFERASE"/>
    <property type="match status" value="1"/>
</dbReference>
<sequence length="89" mass="9390">QLGEMVSYQQLATLAGNPKAAWAVEGTERNNPVPILIPCHRVLCSSRALGNYSGGPAAKKQLLAHKSSLAGRLAYQGASLNMSWARGQG</sequence>